<dbReference type="PANTHER" id="PTHR30137:SF8">
    <property type="entry name" value="BLR5498 PROTEIN"/>
    <property type="match status" value="1"/>
</dbReference>
<evidence type="ECO:0000256" key="2">
    <source>
        <dbReference type="ARBA" id="ARBA00023033"/>
    </source>
</evidence>
<dbReference type="InterPro" id="IPR050766">
    <property type="entry name" value="Bact_Lucif_Oxidored"/>
</dbReference>
<dbReference type="GO" id="GO:0047646">
    <property type="term" value="F:alkanal monooxygenase (FMN-linked) activity"/>
    <property type="evidence" value="ECO:0007669"/>
    <property type="project" value="UniProtKB-EC"/>
</dbReference>
<dbReference type="InterPro" id="IPR011251">
    <property type="entry name" value="Luciferase-like_dom"/>
</dbReference>
<keyword evidence="2 4" id="KW-0503">Monooxygenase</keyword>
<dbReference type="RefSeq" id="WP_159231701.1">
    <property type="nucleotide sequence ID" value="NZ_CACSIP010000023.1"/>
</dbReference>
<gene>
    <name evidence="4" type="primary">luxA_2</name>
    <name evidence="4" type="ORF">AELLOGFF_01009</name>
</gene>
<dbReference type="Pfam" id="PF00296">
    <property type="entry name" value="Bac_luciferase"/>
    <property type="match status" value="1"/>
</dbReference>
<keyword evidence="1 4" id="KW-0560">Oxidoreductase</keyword>
<dbReference type="PANTHER" id="PTHR30137">
    <property type="entry name" value="LUCIFERASE-LIKE MONOOXYGENASE"/>
    <property type="match status" value="1"/>
</dbReference>
<proteinExistence type="predicted"/>
<protein>
    <submittedName>
        <fullName evidence="4">Alkanal monooxygenase alpha chain</fullName>
        <ecNumber evidence="4">1.14.14.3</ecNumber>
    </submittedName>
</protein>
<keyword evidence="5" id="KW-1185">Reference proteome</keyword>
<evidence type="ECO:0000313" key="5">
    <source>
        <dbReference type="Proteomes" id="UP000430146"/>
    </source>
</evidence>
<dbReference type="InterPro" id="IPR036661">
    <property type="entry name" value="Luciferase-like_sf"/>
</dbReference>
<name>A0A5S9QYE0_MYCVN</name>
<dbReference type="GO" id="GO:0005829">
    <property type="term" value="C:cytosol"/>
    <property type="evidence" value="ECO:0007669"/>
    <property type="project" value="TreeGrafter"/>
</dbReference>
<dbReference type="Gene3D" id="3.20.20.30">
    <property type="entry name" value="Luciferase-like domain"/>
    <property type="match status" value="1"/>
</dbReference>
<feature type="domain" description="Luciferase-like" evidence="3">
    <location>
        <begin position="1"/>
        <end position="333"/>
    </location>
</feature>
<dbReference type="OrthoDB" id="5241801at2"/>
<evidence type="ECO:0000256" key="1">
    <source>
        <dbReference type="ARBA" id="ARBA00023002"/>
    </source>
</evidence>
<evidence type="ECO:0000259" key="3">
    <source>
        <dbReference type="Pfam" id="PF00296"/>
    </source>
</evidence>
<dbReference type="Proteomes" id="UP000430146">
    <property type="component" value="Unassembled WGS sequence"/>
</dbReference>
<dbReference type="EC" id="1.14.14.3" evidence="4"/>
<accession>A0A5S9QYE0</accession>
<dbReference type="SUPFAM" id="SSF51679">
    <property type="entry name" value="Bacterial luciferase-like"/>
    <property type="match status" value="1"/>
</dbReference>
<evidence type="ECO:0000313" key="4">
    <source>
        <dbReference type="EMBL" id="CAA0124487.1"/>
    </source>
</evidence>
<organism evidence="4 5">
    <name type="scientific">Mycolicibacterium vanbaalenii</name>
    <name type="common">Mycobacterium vanbaalenii</name>
    <dbReference type="NCBI Taxonomy" id="110539"/>
    <lineage>
        <taxon>Bacteria</taxon>
        <taxon>Bacillati</taxon>
        <taxon>Actinomycetota</taxon>
        <taxon>Actinomycetes</taxon>
        <taxon>Mycobacteriales</taxon>
        <taxon>Mycobacteriaceae</taxon>
        <taxon>Mycolicibacterium</taxon>
    </lineage>
</organism>
<dbReference type="EMBL" id="CACSIP010000023">
    <property type="protein sequence ID" value="CAA0124487.1"/>
    <property type="molecule type" value="Genomic_DNA"/>
</dbReference>
<reference evidence="4 5" key="1">
    <citation type="submission" date="2019-11" db="EMBL/GenBank/DDBJ databases">
        <authorList>
            <person name="Holert J."/>
        </authorList>
    </citation>
    <scope>NUCLEOTIDE SEQUENCE [LARGE SCALE GENOMIC DNA]</scope>
    <source>
        <strain evidence="4">BC8_1</strain>
    </source>
</reference>
<sequence length="364" mass="39984">MKFGIFYEMFVPEYPPDAEARIVRQTVDQIVFADKQGFDYVWLTEHHFLKRFSHMSAPEVVFGAAAYQTERIRFGFGLALTPPAYNHPVRVAERVAMLDCLSGGRVDLGSGRSTTPAELYGFGLDPEESRAQWQEGLEAVTHLLATEDVPFEGKFVNIPARTVVPRPVQTPHPPLWVGGVGPGNAERAAKRGMGMLFFAQQTDYDALTTSIEAYHANIDQAEPFHGVVNKQTAGFINGLCSYDRDEIRAMAAVNMLEHAVHGTDWMTQGWPGGQATPSYAHVTNGTAGDLKAALEADPQGVQDLMVNEGFLMAGTPEDCAKILDSFKASGVDQVIIHMQMGGTPHDRIMESIELIGSELIPNYR</sequence>
<dbReference type="AlphaFoldDB" id="A0A5S9QYE0"/>